<keyword evidence="2" id="KW-1185">Reference proteome</keyword>
<protein>
    <submittedName>
        <fullName evidence="1">Uncharacterized protein</fullName>
    </submittedName>
</protein>
<name>A0ACA9YFV5_9ASCO</name>
<organism evidence="1 2">
    <name type="scientific">[Candida] jaroonii</name>
    <dbReference type="NCBI Taxonomy" id="467808"/>
    <lineage>
        <taxon>Eukaryota</taxon>
        <taxon>Fungi</taxon>
        <taxon>Dikarya</taxon>
        <taxon>Ascomycota</taxon>
        <taxon>Saccharomycotina</taxon>
        <taxon>Pichiomycetes</taxon>
        <taxon>Debaryomycetaceae</taxon>
        <taxon>Yamadazyma</taxon>
    </lineage>
</organism>
<dbReference type="Proteomes" id="UP001152531">
    <property type="component" value="Unassembled WGS sequence"/>
</dbReference>
<accession>A0ACA9YFV5</accession>
<evidence type="ECO:0000313" key="2">
    <source>
        <dbReference type="Proteomes" id="UP001152531"/>
    </source>
</evidence>
<sequence length="523" mass="62156">MRLRCGFMVMRFITHVNHQPAIKSLFRELIRQQRRIPLLDVSKLGIVESGTRQFQNEFKLMSCNPQQYLRLISDEMKYIMKQDACTSLENETIFLVWFNKALELIKAIEDKDLEGIIETLLFYRERDAIDSNKKYQHYKSKGIEEFTGKISKTVTSKLPFPIKTYQNSNNSERLKRFKNDILESKTHKFRTTRKYLKHLQLHQQICIPQRLPFTKSKLPETNITEKIIQSTSSKAMNEGYNFKIIESIIGPEMEHKINYHHYMDKIQKHLDKGPYQPKIRFSSAGMKVGFIQLPTYDLSTMREIAIDSKKSAKLYGIIDIWESRESERNEKKNKDGSFDIAWSKMGDKMYSKEHHEKVHDSEAMWEYLLDKQLGKHRELQTYIDDWRQPLEMASDQLKKELHELTSKYRQNYLKTLKDEQKQLTEVFNDKYQVKVDKYDQLVHLLALNKVTIHSDLVNNDTNKGSTVEHQLVRDDHTLKHSRKGIPFVDRINQPKRLSDYLNDVKLEHYKIGMRYDKKFNVNM</sequence>
<comment type="caution">
    <text evidence="1">The sequence shown here is derived from an EMBL/GenBank/DDBJ whole genome shotgun (WGS) entry which is preliminary data.</text>
</comment>
<dbReference type="EMBL" id="CALSDN010000015">
    <property type="protein sequence ID" value="CAH6723435.1"/>
    <property type="molecule type" value="Genomic_DNA"/>
</dbReference>
<reference evidence="1" key="1">
    <citation type="submission" date="2022-06" db="EMBL/GenBank/DDBJ databases">
        <authorList>
            <person name="Legras J.-L."/>
            <person name="Devillers H."/>
            <person name="Grondin C."/>
        </authorList>
    </citation>
    <scope>NUCLEOTIDE SEQUENCE</scope>
    <source>
        <strain evidence="1">CLIB 1444</strain>
    </source>
</reference>
<gene>
    <name evidence="1" type="ORF">CLIB1444_15S01222</name>
</gene>
<proteinExistence type="predicted"/>
<evidence type="ECO:0000313" key="1">
    <source>
        <dbReference type="EMBL" id="CAH6723435.1"/>
    </source>
</evidence>